<dbReference type="AlphaFoldDB" id="A0A120K248"/>
<reference evidence="1 2" key="1">
    <citation type="submission" date="2016-01" db="EMBL/GenBank/DDBJ databases">
        <title>Genome sequence of the yeast Holleya sinecauda.</title>
        <authorList>
            <person name="Dietrich F.S."/>
        </authorList>
    </citation>
    <scope>NUCLEOTIDE SEQUENCE [LARGE SCALE GENOMIC DNA]</scope>
    <source>
        <strain evidence="1 2">ATCC 58844</strain>
    </source>
</reference>
<dbReference type="OrthoDB" id="5537330at2759"/>
<keyword evidence="2" id="KW-1185">Reference proteome</keyword>
<dbReference type="PANTHER" id="PTHR28180:SF2">
    <property type="entry name" value="PEROXISOMAL PROTEIN 2"/>
    <property type="match status" value="1"/>
</dbReference>
<sequence length="297" mass="33836">MMEIAPPNSLYHLSKSYLIQLASEFRSSTQSAINCTPRLDNIWYLAAASTFTACNEPQEIPKLYHFALLRESNLNKGSLSDVVIAERVMKLFEKDRPTRIAILDEWYSKPNRAQVLITQRFQETILKSSSLTGLPKAINSLQKLAEEIPRSFQIEQPRVLKDEKDYNKLFPNVMRDIHMSKEEVVKRGMDCWNSIYSTTAEKVTNNINKTYPDLWYFIMAHVYGPILSHTAVLSSQETSLIIIAALVPQDVNAQLWGHMKGAINIGCDKHAIERIRMLSIAISKYCGAKWKEGVAKL</sequence>
<dbReference type="InterPro" id="IPR029032">
    <property type="entry name" value="AhpD-like"/>
</dbReference>
<name>A0A120K248_9SACH</name>
<evidence type="ECO:0000313" key="1">
    <source>
        <dbReference type="EMBL" id="AMD20418.1"/>
    </source>
</evidence>
<dbReference type="RefSeq" id="XP_017987414.1">
    <property type="nucleotide sequence ID" value="XM_018132008.1"/>
</dbReference>
<gene>
    <name evidence="1" type="ORF">AW171_hschr42311</name>
</gene>
<protein>
    <submittedName>
        <fullName evidence="1">HDL326Cp</fullName>
    </submittedName>
</protein>
<proteinExistence type="predicted"/>
<dbReference type="PANTHER" id="PTHR28180">
    <property type="entry name" value="CONSERVED MITOCHONDRIAL PROTEIN-RELATED"/>
    <property type="match status" value="1"/>
</dbReference>
<dbReference type="SUPFAM" id="SSF69118">
    <property type="entry name" value="AhpD-like"/>
    <property type="match status" value="1"/>
</dbReference>
<dbReference type="InterPro" id="IPR052999">
    <property type="entry name" value="PTS1_Protein"/>
</dbReference>
<dbReference type="GeneID" id="28723664"/>
<dbReference type="Gene3D" id="1.20.1290.10">
    <property type="entry name" value="AhpD-like"/>
    <property type="match status" value="1"/>
</dbReference>
<dbReference type="Proteomes" id="UP000243052">
    <property type="component" value="Chromosome iv"/>
</dbReference>
<organism evidence="1 2">
    <name type="scientific">Eremothecium sinecaudum</name>
    <dbReference type="NCBI Taxonomy" id="45286"/>
    <lineage>
        <taxon>Eukaryota</taxon>
        <taxon>Fungi</taxon>
        <taxon>Dikarya</taxon>
        <taxon>Ascomycota</taxon>
        <taxon>Saccharomycotina</taxon>
        <taxon>Saccharomycetes</taxon>
        <taxon>Saccharomycetales</taxon>
        <taxon>Saccharomycetaceae</taxon>
        <taxon>Eremothecium</taxon>
    </lineage>
</organism>
<evidence type="ECO:0000313" key="2">
    <source>
        <dbReference type="Proteomes" id="UP000243052"/>
    </source>
</evidence>
<accession>A0A120K248</accession>
<dbReference type="EMBL" id="CP014244">
    <property type="protein sequence ID" value="AMD20418.1"/>
    <property type="molecule type" value="Genomic_DNA"/>
</dbReference>